<keyword evidence="5" id="KW-0469">Meiosis</keyword>
<dbReference type="GO" id="GO:0120231">
    <property type="term" value="C:DNA recombinase auxiliary factor complex"/>
    <property type="evidence" value="ECO:0007669"/>
    <property type="project" value="TreeGrafter"/>
</dbReference>
<dbReference type="GO" id="GO:0120230">
    <property type="term" value="F:recombinase activator activity"/>
    <property type="evidence" value="ECO:0007669"/>
    <property type="project" value="TreeGrafter"/>
</dbReference>
<dbReference type="GO" id="GO:0000794">
    <property type="term" value="C:condensed nuclear chromosome"/>
    <property type="evidence" value="ECO:0007669"/>
    <property type="project" value="TreeGrafter"/>
</dbReference>
<dbReference type="PANTHER" id="PTHR15938">
    <property type="entry name" value="TBP-1 INTERACTING PROTEIN"/>
    <property type="match status" value="1"/>
</dbReference>
<keyword evidence="4" id="KW-0539">Nucleus</keyword>
<feature type="region of interest" description="Disordered" evidence="6">
    <location>
        <begin position="1"/>
        <end position="80"/>
    </location>
</feature>
<dbReference type="Pfam" id="PF07106">
    <property type="entry name" value="WHD_TBPIP"/>
    <property type="match status" value="1"/>
</dbReference>
<protein>
    <recommendedName>
        <fullName evidence="7">Homologous-pairing protein 2 winged helix domain-containing protein</fullName>
    </recommendedName>
</protein>
<dbReference type="Gene3D" id="1.10.10.10">
    <property type="entry name" value="Winged helix-like DNA-binding domain superfamily/Winged helix DNA-binding domain"/>
    <property type="match status" value="1"/>
</dbReference>
<dbReference type="InterPro" id="IPR010776">
    <property type="entry name" value="Hop2_WH_dom"/>
</dbReference>
<sequence>MPKKRARESADDDEEEEEFEEQDCEESKDGDMSYDEDEKGVSEKKEEKKEKKKKKKSSSSDEEGKKKKKKKKKMVLAEPTDARGKIHHYLQTNCRPFGLCQVLAKTQVERGVAEAMLDQLIRNELVASKTIGNNKIYWSVEHQACSIDEIEGYQKKAADYKTQMSQIEKEITTIAKKTKALLAQPTNVELDENLIQAESILNEITSKVETATSRGTITKPQMQQATKEHNNLLSTWIQRKRACHEIIDDLSENFDMTKKTFIAHIEEFSTFETDEDFSKIPLPPPKPIPLATSKKFNYVRRPAYRK</sequence>
<gene>
    <name evidence="8" type="ORF">ALAG00032_LOCUS13566</name>
</gene>
<dbReference type="GO" id="GO:0000709">
    <property type="term" value="P:meiotic joint molecule formation"/>
    <property type="evidence" value="ECO:0007669"/>
    <property type="project" value="TreeGrafter"/>
</dbReference>
<evidence type="ECO:0000313" key="8">
    <source>
        <dbReference type="EMBL" id="CAE0372781.1"/>
    </source>
</evidence>
<evidence type="ECO:0000256" key="4">
    <source>
        <dbReference type="ARBA" id="ARBA00023242"/>
    </source>
</evidence>
<dbReference type="AlphaFoldDB" id="A0A7S3K2V0"/>
<dbReference type="GO" id="GO:0003690">
    <property type="term" value="F:double-stranded DNA binding"/>
    <property type="evidence" value="ECO:0007669"/>
    <property type="project" value="TreeGrafter"/>
</dbReference>
<evidence type="ECO:0000259" key="7">
    <source>
        <dbReference type="Pfam" id="PF07106"/>
    </source>
</evidence>
<feature type="domain" description="Homologous-pairing protein 2 winged helix" evidence="7">
    <location>
        <begin position="81"/>
        <end position="137"/>
    </location>
</feature>
<dbReference type="EMBL" id="HBIJ01020831">
    <property type="protein sequence ID" value="CAE0372781.1"/>
    <property type="molecule type" value="Transcribed_RNA"/>
</dbReference>
<organism evidence="8">
    <name type="scientific">Aureoumbra lagunensis</name>
    <dbReference type="NCBI Taxonomy" id="44058"/>
    <lineage>
        <taxon>Eukaryota</taxon>
        <taxon>Sar</taxon>
        <taxon>Stramenopiles</taxon>
        <taxon>Ochrophyta</taxon>
        <taxon>Pelagophyceae</taxon>
        <taxon>Pelagomonadales</taxon>
        <taxon>Aureoumbra</taxon>
    </lineage>
</organism>
<feature type="compositionally biased region" description="Acidic residues" evidence="6">
    <location>
        <begin position="10"/>
        <end position="24"/>
    </location>
</feature>
<evidence type="ECO:0000256" key="3">
    <source>
        <dbReference type="ARBA" id="ARBA00023172"/>
    </source>
</evidence>
<name>A0A7S3K2V0_9STRA</name>
<dbReference type="GO" id="GO:0010774">
    <property type="term" value="P:meiotic strand invasion involved in reciprocal meiotic recombination"/>
    <property type="evidence" value="ECO:0007669"/>
    <property type="project" value="TreeGrafter"/>
</dbReference>
<proteinExistence type="inferred from homology"/>
<accession>A0A7S3K2V0</accession>
<dbReference type="PANTHER" id="PTHR15938:SF0">
    <property type="entry name" value="HOMOLOGOUS-PAIRING PROTEIN 2 HOMOLOG"/>
    <property type="match status" value="1"/>
</dbReference>
<evidence type="ECO:0000256" key="2">
    <source>
        <dbReference type="ARBA" id="ARBA00007922"/>
    </source>
</evidence>
<evidence type="ECO:0000256" key="5">
    <source>
        <dbReference type="ARBA" id="ARBA00023254"/>
    </source>
</evidence>
<dbReference type="GO" id="GO:0007129">
    <property type="term" value="P:homologous chromosome pairing at meiosis"/>
    <property type="evidence" value="ECO:0007669"/>
    <property type="project" value="TreeGrafter"/>
</dbReference>
<feature type="compositionally biased region" description="Basic and acidic residues" evidence="6">
    <location>
        <begin position="39"/>
        <end position="49"/>
    </location>
</feature>
<reference evidence="8" key="1">
    <citation type="submission" date="2021-01" db="EMBL/GenBank/DDBJ databases">
        <authorList>
            <person name="Corre E."/>
            <person name="Pelletier E."/>
            <person name="Niang G."/>
            <person name="Scheremetjew M."/>
            <person name="Finn R."/>
            <person name="Kale V."/>
            <person name="Holt S."/>
            <person name="Cochrane G."/>
            <person name="Meng A."/>
            <person name="Brown T."/>
            <person name="Cohen L."/>
        </authorList>
    </citation>
    <scope>NUCLEOTIDE SEQUENCE</scope>
    <source>
        <strain evidence="8">CCMP1510</strain>
    </source>
</reference>
<dbReference type="InterPro" id="IPR036388">
    <property type="entry name" value="WH-like_DNA-bd_sf"/>
</dbReference>
<evidence type="ECO:0000256" key="1">
    <source>
        <dbReference type="ARBA" id="ARBA00004123"/>
    </source>
</evidence>
<keyword evidence="3" id="KW-0233">DNA recombination</keyword>
<comment type="similarity">
    <text evidence="2">Belongs to the HOP2 family.</text>
</comment>
<comment type="subcellular location">
    <subcellularLocation>
        <location evidence="1">Nucleus</location>
    </subcellularLocation>
</comment>
<evidence type="ECO:0000256" key="6">
    <source>
        <dbReference type="SAM" id="MobiDB-lite"/>
    </source>
</evidence>